<dbReference type="SMART" id="SM00346">
    <property type="entry name" value="HTH_ICLR"/>
    <property type="match status" value="1"/>
</dbReference>
<dbReference type="Gene3D" id="1.10.10.10">
    <property type="entry name" value="Winged helix-like DNA-binding domain superfamily/Winged helix DNA-binding domain"/>
    <property type="match status" value="1"/>
</dbReference>
<feature type="domain" description="HTH iclR-type" evidence="1">
    <location>
        <begin position="1"/>
        <end position="75"/>
    </location>
</feature>
<evidence type="ECO:0000313" key="3">
    <source>
        <dbReference type="Proteomes" id="UP001139289"/>
    </source>
</evidence>
<reference evidence="2" key="1">
    <citation type="submission" date="2021-04" db="EMBL/GenBank/DDBJ databases">
        <title>Microbacterium tenobrionis sp. nov. and Microbacterium allomyrinae sp. nov., isolated from larvae of Tenobrio molitor and Allomyrina dichotoma, respectively.</title>
        <authorList>
            <person name="Lee S.D."/>
        </authorList>
    </citation>
    <scope>NUCLEOTIDE SEQUENCE</scope>
    <source>
        <strain evidence="2">YMB-B2</strain>
    </source>
</reference>
<dbReference type="SUPFAM" id="SSF46785">
    <property type="entry name" value="Winged helix' DNA-binding domain"/>
    <property type="match status" value="1"/>
</dbReference>
<sequence>MPSAFDAENPTMPLSPVVRKTRLSRATARRFLHTLVDFGCVAPDGRLFWLPPRPFEIGCARRLTSPHPLAAQIRAASFLISSTQPRRLRQISRTHNDARSGGLRRSPRATKVGFALQDIESRRGSYRRAIR</sequence>
<dbReference type="GO" id="GO:0006355">
    <property type="term" value="P:regulation of DNA-templated transcription"/>
    <property type="evidence" value="ECO:0007669"/>
    <property type="project" value="InterPro"/>
</dbReference>
<dbReference type="GO" id="GO:0003677">
    <property type="term" value="F:DNA binding"/>
    <property type="evidence" value="ECO:0007669"/>
    <property type="project" value="InterPro"/>
</dbReference>
<dbReference type="RefSeq" id="WP_227531002.1">
    <property type="nucleotide sequence ID" value="NZ_JAGTTM010000004.1"/>
</dbReference>
<proteinExistence type="predicted"/>
<keyword evidence="3" id="KW-1185">Reference proteome</keyword>
<evidence type="ECO:0000259" key="1">
    <source>
        <dbReference type="SMART" id="SM00346"/>
    </source>
</evidence>
<gene>
    <name evidence="2" type="ORF">KEC56_11075</name>
</gene>
<comment type="caution">
    <text evidence="2">The sequence shown here is derived from an EMBL/GenBank/DDBJ whole genome shotgun (WGS) entry which is preliminary data.</text>
</comment>
<evidence type="ECO:0000313" key="2">
    <source>
        <dbReference type="EMBL" id="MCC2030047.1"/>
    </source>
</evidence>
<dbReference type="Proteomes" id="UP001139289">
    <property type="component" value="Unassembled WGS sequence"/>
</dbReference>
<dbReference type="InterPro" id="IPR036388">
    <property type="entry name" value="WH-like_DNA-bd_sf"/>
</dbReference>
<dbReference type="Pfam" id="PF09339">
    <property type="entry name" value="HTH_IclR"/>
    <property type="match status" value="1"/>
</dbReference>
<name>A0A9X1LQQ0_9MICO</name>
<protein>
    <submittedName>
        <fullName evidence="2">Helix-turn-helix domain-containing protein</fullName>
    </submittedName>
</protein>
<dbReference type="AlphaFoldDB" id="A0A9X1LQQ0"/>
<dbReference type="InterPro" id="IPR005471">
    <property type="entry name" value="Tscrpt_reg_IclR_N"/>
</dbReference>
<organism evidence="2 3">
    <name type="scientific">Microbacterium tenebrionis</name>
    <dbReference type="NCBI Taxonomy" id="2830665"/>
    <lineage>
        <taxon>Bacteria</taxon>
        <taxon>Bacillati</taxon>
        <taxon>Actinomycetota</taxon>
        <taxon>Actinomycetes</taxon>
        <taxon>Micrococcales</taxon>
        <taxon>Microbacteriaceae</taxon>
        <taxon>Microbacterium</taxon>
    </lineage>
</organism>
<dbReference type="EMBL" id="JAGTTM010000004">
    <property type="protein sequence ID" value="MCC2030047.1"/>
    <property type="molecule type" value="Genomic_DNA"/>
</dbReference>
<dbReference type="InterPro" id="IPR036390">
    <property type="entry name" value="WH_DNA-bd_sf"/>
</dbReference>
<accession>A0A9X1LQQ0</accession>